<reference evidence="1 2" key="1">
    <citation type="submission" date="2014-04" db="EMBL/GenBank/DDBJ databases">
        <authorList>
            <consortium name="DOE Joint Genome Institute"/>
            <person name="Kuo A."/>
            <person name="Kohler A."/>
            <person name="Costa M.D."/>
            <person name="Nagy L.G."/>
            <person name="Floudas D."/>
            <person name="Copeland A."/>
            <person name="Barry K.W."/>
            <person name="Cichocki N."/>
            <person name="Veneault-Fourrey C."/>
            <person name="LaButti K."/>
            <person name="Lindquist E.A."/>
            <person name="Lipzen A."/>
            <person name="Lundell T."/>
            <person name="Morin E."/>
            <person name="Murat C."/>
            <person name="Sun H."/>
            <person name="Tunlid A."/>
            <person name="Henrissat B."/>
            <person name="Grigoriev I.V."/>
            <person name="Hibbett D.S."/>
            <person name="Martin F."/>
            <person name="Nordberg H.P."/>
            <person name="Cantor M.N."/>
            <person name="Hua S.X."/>
        </authorList>
    </citation>
    <scope>NUCLEOTIDE SEQUENCE [LARGE SCALE GENOMIC DNA]</scope>
    <source>
        <strain evidence="1 2">Marx 270</strain>
    </source>
</reference>
<dbReference type="InParanoid" id="A0A0C3JB92"/>
<accession>A0A0C3JB92</accession>
<dbReference type="Proteomes" id="UP000054217">
    <property type="component" value="Unassembled WGS sequence"/>
</dbReference>
<evidence type="ECO:0000313" key="1">
    <source>
        <dbReference type="EMBL" id="KIN94931.1"/>
    </source>
</evidence>
<dbReference type="EMBL" id="KN832082">
    <property type="protein sequence ID" value="KIN94931.1"/>
    <property type="molecule type" value="Genomic_DNA"/>
</dbReference>
<keyword evidence="2" id="KW-1185">Reference proteome</keyword>
<proteinExistence type="predicted"/>
<organism evidence="1 2">
    <name type="scientific">Pisolithus tinctorius Marx 270</name>
    <dbReference type="NCBI Taxonomy" id="870435"/>
    <lineage>
        <taxon>Eukaryota</taxon>
        <taxon>Fungi</taxon>
        <taxon>Dikarya</taxon>
        <taxon>Basidiomycota</taxon>
        <taxon>Agaricomycotina</taxon>
        <taxon>Agaricomycetes</taxon>
        <taxon>Agaricomycetidae</taxon>
        <taxon>Boletales</taxon>
        <taxon>Sclerodermatineae</taxon>
        <taxon>Pisolithaceae</taxon>
        <taxon>Pisolithus</taxon>
    </lineage>
</organism>
<name>A0A0C3JB92_PISTI</name>
<reference evidence="2" key="2">
    <citation type="submission" date="2015-01" db="EMBL/GenBank/DDBJ databases">
        <title>Evolutionary Origins and Diversification of the Mycorrhizal Mutualists.</title>
        <authorList>
            <consortium name="DOE Joint Genome Institute"/>
            <consortium name="Mycorrhizal Genomics Consortium"/>
            <person name="Kohler A."/>
            <person name="Kuo A."/>
            <person name="Nagy L.G."/>
            <person name="Floudas D."/>
            <person name="Copeland A."/>
            <person name="Barry K.W."/>
            <person name="Cichocki N."/>
            <person name="Veneault-Fourrey C."/>
            <person name="LaButti K."/>
            <person name="Lindquist E.A."/>
            <person name="Lipzen A."/>
            <person name="Lundell T."/>
            <person name="Morin E."/>
            <person name="Murat C."/>
            <person name="Riley R."/>
            <person name="Ohm R."/>
            <person name="Sun H."/>
            <person name="Tunlid A."/>
            <person name="Henrissat B."/>
            <person name="Grigoriev I.V."/>
            <person name="Hibbett D.S."/>
            <person name="Martin F."/>
        </authorList>
    </citation>
    <scope>NUCLEOTIDE SEQUENCE [LARGE SCALE GENOMIC DNA]</scope>
    <source>
        <strain evidence="2">Marx 270</strain>
    </source>
</reference>
<dbReference type="AlphaFoldDB" id="A0A0C3JB92"/>
<sequence>MEVGPRTNLLTMVSLELSSTSRGSLVNRQWPTIVRKSAKIYCKTGVPSAAP</sequence>
<gene>
    <name evidence="1" type="ORF">M404DRAFT_1007941</name>
</gene>
<evidence type="ECO:0000313" key="2">
    <source>
        <dbReference type="Proteomes" id="UP000054217"/>
    </source>
</evidence>
<dbReference type="HOGENOM" id="CLU_3107345_0_0_1"/>
<protein>
    <submittedName>
        <fullName evidence="1">Uncharacterized protein</fullName>
    </submittedName>
</protein>